<reference evidence="3 4" key="1">
    <citation type="submission" date="2018-04" db="EMBL/GenBank/DDBJ databases">
        <title>Novel actinobacteria from marine sediment.</title>
        <authorList>
            <person name="Ng Z.Y."/>
            <person name="Tan G.Y.A."/>
        </authorList>
    </citation>
    <scope>NUCLEOTIDE SEQUENCE [LARGE SCALE GENOMIC DNA]</scope>
    <source>
        <strain evidence="3 4">TPS81</strain>
    </source>
</reference>
<keyword evidence="1 2" id="KW-0732">Signal</keyword>
<comment type="caution">
    <text evidence="3">The sequence shown here is derived from an EMBL/GenBank/DDBJ whole genome shotgun (WGS) entry which is preliminary data.</text>
</comment>
<feature type="chain" id="PRO_5016811960" description="DUF4352 domain-containing protein" evidence="2">
    <location>
        <begin position="28"/>
        <end position="206"/>
    </location>
</feature>
<dbReference type="AlphaFoldDB" id="A0A368T227"/>
<evidence type="ECO:0000313" key="4">
    <source>
        <dbReference type="Proteomes" id="UP000253318"/>
    </source>
</evidence>
<dbReference type="OrthoDB" id="3431801at2"/>
<accession>A0A368T227</accession>
<evidence type="ECO:0008006" key="5">
    <source>
        <dbReference type="Google" id="ProtNLM"/>
    </source>
</evidence>
<evidence type="ECO:0000256" key="2">
    <source>
        <dbReference type="SAM" id="SignalP"/>
    </source>
</evidence>
<organism evidence="3 4">
    <name type="scientific">Marinitenerispora sediminis</name>
    <dbReference type="NCBI Taxonomy" id="1931232"/>
    <lineage>
        <taxon>Bacteria</taxon>
        <taxon>Bacillati</taxon>
        <taxon>Actinomycetota</taxon>
        <taxon>Actinomycetes</taxon>
        <taxon>Streptosporangiales</taxon>
        <taxon>Nocardiopsidaceae</taxon>
        <taxon>Marinitenerispora</taxon>
    </lineage>
</organism>
<feature type="signal peptide" evidence="2">
    <location>
        <begin position="1"/>
        <end position="27"/>
    </location>
</feature>
<dbReference type="Gene3D" id="2.60.40.1240">
    <property type="match status" value="1"/>
</dbReference>
<dbReference type="Proteomes" id="UP000253318">
    <property type="component" value="Unassembled WGS sequence"/>
</dbReference>
<protein>
    <recommendedName>
        <fullName evidence="5">DUF4352 domain-containing protein</fullName>
    </recommendedName>
</protein>
<dbReference type="RefSeq" id="WP_114399835.1">
    <property type="nucleotide sequence ID" value="NZ_QEIM01000158.1"/>
</dbReference>
<evidence type="ECO:0000256" key="1">
    <source>
        <dbReference type="ARBA" id="ARBA00022729"/>
    </source>
</evidence>
<dbReference type="EMBL" id="QEIN01000157">
    <property type="protein sequence ID" value="RCV54920.1"/>
    <property type="molecule type" value="Genomic_DNA"/>
</dbReference>
<gene>
    <name evidence="3" type="ORF">DEF24_18625</name>
</gene>
<sequence length="206" mass="21678">MASPLLRRAATALASLLLLGGIVAAHAMRPAFEDATAPIGHRGSAHEPVDARRFTIEVEKVEFAHAVSDGDALGAGPRLTADPGNRAIWVVVWATMTATDASLTVPDPVLLETGSGYSYAASDRLSNALNAFGTRLDPGIPRHGAFAFEVPRERLTDPTLTVSAREGLDDRLSASAEVGLGLDADRIERLVDAAADSLAIEPVTYR</sequence>
<proteinExistence type="predicted"/>
<name>A0A368T227_9ACTN</name>
<dbReference type="InterPro" id="IPR029050">
    <property type="entry name" value="Immunoprotect_excell_Ig-like"/>
</dbReference>
<keyword evidence="4" id="KW-1185">Reference proteome</keyword>
<evidence type="ECO:0000313" key="3">
    <source>
        <dbReference type="EMBL" id="RCV54920.1"/>
    </source>
</evidence>